<dbReference type="GO" id="GO:0003723">
    <property type="term" value="F:RNA binding"/>
    <property type="evidence" value="ECO:0007669"/>
    <property type="project" value="UniProtKB-KW"/>
</dbReference>
<protein>
    <recommendedName>
        <fullName evidence="1">RNA-dependent RNA polymerase</fullName>
        <ecNumber evidence="1">2.7.7.48</ecNumber>
    </recommendedName>
</protein>
<reference evidence="4 5" key="1">
    <citation type="submission" date="2019-12" db="EMBL/GenBank/DDBJ databases">
        <authorList>
            <person name="Floudas D."/>
            <person name="Bentzer J."/>
            <person name="Ahren D."/>
            <person name="Johansson T."/>
            <person name="Persson P."/>
            <person name="Tunlid A."/>
        </authorList>
    </citation>
    <scope>NUCLEOTIDE SEQUENCE [LARGE SCALE GENOMIC DNA]</scope>
    <source>
        <strain evidence="4 5">CBS 102.39</strain>
    </source>
</reference>
<feature type="region of interest" description="Disordered" evidence="2">
    <location>
        <begin position="1038"/>
        <end position="1061"/>
    </location>
</feature>
<dbReference type="GO" id="GO:0031380">
    <property type="term" value="C:nuclear RNA-directed RNA polymerase complex"/>
    <property type="evidence" value="ECO:0007669"/>
    <property type="project" value="TreeGrafter"/>
</dbReference>
<evidence type="ECO:0000313" key="5">
    <source>
        <dbReference type="Proteomes" id="UP000521872"/>
    </source>
</evidence>
<keyword evidence="1" id="KW-0694">RNA-binding</keyword>
<sequence>MMSESPSKAARREALLRTIEEALAGETKHNIGGPSALARFLEQNKNESTESLADLSQQTNYTEIFGPNDDMTEVIAAYHIELPPPPTQTQSSGTDVASDSRNSSTVSLGKRKAVDSSTPSFGPFRPTKIQKPQEDPDANPFLSKEAESKPIDLSTPINFSPPHVQQRHFQKLPYGVQYEIARYYSQGFLRFSDVLYEDVTKLANFQTNAAAVPETARVILGEDRYGDDDTRIVTVDVKNAFARELASKSPWQELDREEEALAKSKYGGLGFSEDGKPLSWYGGKVLFHGKLQDVSPRGSKEPDFKLTLEPAELGPSNMFARRFGSKHFFRIKLTKAVLASKKSDLLINYLRRPLIICGCVFRAFYAKESNVFYVKTHETMALEDNSVTTKLTVPDTMSFLEFLNWHNSIDLNNNQTMAKFVSRFALGLSNSVPGLMVEQENIRSIDDIISPQGSNMTDGAGKINRWSLQQIRHLLNWEDKPTAIQTRICGTKGLMIDDGANAEEYAYVEVTPSQRKIKFAPGVPLDPAHRVIDVLRASHVKAPCRLSVETIMCLAEGGVKKHVFLDLLKQGLDELVQPLLEWEGPDAMRALWSNVCRLGGVMAARRAREEAGLARVKGYADRNDEVELEDDEGLPLDVSEQRSVAWWTDEVSGCPSSLEETIMRLLDCGFTPQGCPVLRDKMNKFIKARIQNYIKTYRIDVPMSASAFLIPDTSGLLQEGEVFLKSSRRELLTPHGETDIYVGDVLVTRHPCKLPTDIQKMKSVDVPELHHLTDVIIFSTKGSRRAADLLAGGDYDGDKGTFIIEPSIVQNFKQADLKYADPPPDINSNFARENTEVVQFQKQIESTSVENQIRQFQRHLLGAVRNTTVVGKYSTFHETAIYTLGYTHPETIRLAYMFCMTLDGIKTGMTVKPEVLKRDTAKYQKRPPVWKETDEDREKFSMTGNNEKNVTRPSNLGRFIMDELHKQAQAKGDERLSKLEKFFESHMSCKLDQELAAPWNEAWDLAQQKKDQLNESSMADAMDAIKKHVETVYDEHRNEIASPRKPSTRTSPKKMGGSSFTNLPIEVRQDKIRELSQKFASLPKPKDVFMLEQEIARLRASYAYIHDYNKRGGHYTRFPFDVAMRELGAIKAAAKGQQKTVCADFYEHFNIKHPKKHHI</sequence>
<feature type="compositionally biased region" description="Polar residues" evidence="2">
    <location>
        <begin position="93"/>
        <end position="107"/>
    </location>
</feature>
<evidence type="ECO:0000259" key="3">
    <source>
        <dbReference type="Pfam" id="PF05183"/>
    </source>
</evidence>
<accession>A0A8H4QYG9</accession>
<comment type="caution">
    <text evidence="4">The sequence shown here is derived from an EMBL/GenBank/DDBJ whole genome shotgun (WGS) entry which is preliminary data.</text>
</comment>
<dbReference type="Pfam" id="PF05183">
    <property type="entry name" value="RdRP"/>
    <property type="match status" value="1"/>
</dbReference>
<comment type="catalytic activity">
    <reaction evidence="1">
        <text>RNA(n) + a ribonucleoside 5'-triphosphate = RNA(n+1) + diphosphate</text>
        <dbReference type="Rhea" id="RHEA:21248"/>
        <dbReference type="Rhea" id="RHEA-COMP:14527"/>
        <dbReference type="Rhea" id="RHEA-COMP:17342"/>
        <dbReference type="ChEBI" id="CHEBI:33019"/>
        <dbReference type="ChEBI" id="CHEBI:61557"/>
        <dbReference type="ChEBI" id="CHEBI:140395"/>
        <dbReference type="EC" id="2.7.7.48"/>
    </reaction>
</comment>
<evidence type="ECO:0000256" key="2">
    <source>
        <dbReference type="SAM" id="MobiDB-lite"/>
    </source>
</evidence>
<dbReference type="EC" id="2.7.7.48" evidence="1"/>
<gene>
    <name evidence="4" type="ORF">D9613_005302</name>
</gene>
<keyword evidence="5" id="KW-1185">Reference proteome</keyword>
<dbReference type="PANTHER" id="PTHR23079">
    <property type="entry name" value="RNA-DEPENDENT RNA POLYMERASE"/>
    <property type="match status" value="1"/>
</dbReference>
<comment type="similarity">
    <text evidence="1">Belongs to the RdRP family.</text>
</comment>
<dbReference type="EMBL" id="JAACJL010000016">
    <property type="protein sequence ID" value="KAF4619895.1"/>
    <property type="molecule type" value="Genomic_DNA"/>
</dbReference>
<name>A0A8H4QYG9_9AGAR</name>
<keyword evidence="1" id="KW-0808">Transferase</keyword>
<feature type="region of interest" description="Disordered" evidence="2">
    <location>
        <begin position="82"/>
        <end position="143"/>
    </location>
</feature>
<organism evidence="4 5">
    <name type="scientific">Agrocybe pediades</name>
    <dbReference type="NCBI Taxonomy" id="84607"/>
    <lineage>
        <taxon>Eukaryota</taxon>
        <taxon>Fungi</taxon>
        <taxon>Dikarya</taxon>
        <taxon>Basidiomycota</taxon>
        <taxon>Agaricomycotina</taxon>
        <taxon>Agaricomycetes</taxon>
        <taxon>Agaricomycetidae</taxon>
        <taxon>Agaricales</taxon>
        <taxon>Agaricineae</taxon>
        <taxon>Strophariaceae</taxon>
        <taxon>Agrocybe</taxon>
    </lineage>
</organism>
<evidence type="ECO:0000313" key="4">
    <source>
        <dbReference type="EMBL" id="KAF4619895.1"/>
    </source>
</evidence>
<evidence type="ECO:0000256" key="1">
    <source>
        <dbReference type="RuleBase" id="RU363098"/>
    </source>
</evidence>
<feature type="domain" description="RDRP core" evidence="3">
    <location>
        <begin position="305"/>
        <end position="939"/>
    </location>
</feature>
<proteinExistence type="inferred from homology"/>
<dbReference type="Proteomes" id="UP000521872">
    <property type="component" value="Unassembled WGS sequence"/>
</dbReference>
<dbReference type="AlphaFoldDB" id="A0A8H4QYG9"/>
<feature type="region of interest" description="Disordered" evidence="2">
    <location>
        <begin position="927"/>
        <end position="953"/>
    </location>
</feature>
<feature type="compositionally biased region" description="Polar residues" evidence="2">
    <location>
        <begin position="942"/>
        <end position="953"/>
    </location>
</feature>
<dbReference type="InterPro" id="IPR057596">
    <property type="entry name" value="RDRP_core"/>
</dbReference>
<keyword evidence="1" id="KW-0696">RNA-directed RNA polymerase</keyword>
<dbReference type="GO" id="GO:0003968">
    <property type="term" value="F:RNA-directed RNA polymerase activity"/>
    <property type="evidence" value="ECO:0007669"/>
    <property type="project" value="UniProtKB-KW"/>
</dbReference>
<dbReference type="InterPro" id="IPR007855">
    <property type="entry name" value="RDRP"/>
</dbReference>
<dbReference type="GO" id="GO:0030422">
    <property type="term" value="P:siRNA processing"/>
    <property type="evidence" value="ECO:0007669"/>
    <property type="project" value="TreeGrafter"/>
</dbReference>
<feature type="compositionally biased region" description="Basic and acidic residues" evidence="2">
    <location>
        <begin position="929"/>
        <end position="940"/>
    </location>
</feature>
<dbReference type="PANTHER" id="PTHR23079:SF14">
    <property type="entry name" value="RNA-DEPENDENT RNA POLYMERASE"/>
    <property type="match status" value="1"/>
</dbReference>
<keyword evidence="1" id="KW-0548">Nucleotidyltransferase</keyword>